<dbReference type="GO" id="GO:0009036">
    <property type="term" value="F:type II site-specific deoxyribonuclease activity"/>
    <property type="evidence" value="ECO:0007669"/>
    <property type="project" value="InterPro"/>
</dbReference>
<dbReference type="GO" id="GO:0009307">
    <property type="term" value="P:DNA restriction-modification system"/>
    <property type="evidence" value="ECO:0007669"/>
    <property type="project" value="InterPro"/>
</dbReference>
<evidence type="ECO:0000259" key="5">
    <source>
        <dbReference type="Pfam" id="PF09126"/>
    </source>
</evidence>
<dbReference type="OrthoDB" id="9179812at2"/>
<organism evidence="6 7">
    <name type="scientific">Kribbella jejuensis</name>
    <dbReference type="NCBI Taxonomy" id="236068"/>
    <lineage>
        <taxon>Bacteria</taxon>
        <taxon>Bacillati</taxon>
        <taxon>Actinomycetota</taxon>
        <taxon>Actinomycetes</taxon>
        <taxon>Propionibacteriales</taxon>
        <taxon>Kribbellaceae</taxon>
        <taxon>Kribbella</taxon>
    </lineage>
</organism>
<dbReference type="SUPFAM" id="SSF52980">
    <property type="entry name" value="Restriction endonuclease-like"/>
    <property type="match status" value="1"/>
</dbReference>
<reference evidence="6 7" key="1">
    <citation type="submission" date="2019-06" db="EMBL/GenBank/DDBJ databases">
        <title>Sequencing the genomes of 1000 actinobacteria strains.</title>
        <authorList>
            <person name="Klenk H.-P."/>
        </authorList>
    </citation>
    <scope>NUCLEOTIDE SEQUENCE [LARGE SCALE GENOMIC DNA]</scope>
    <source>
        <strain evidence="6 7">DSM 17305</strain>
    </source>
</reference>
<dbReference type="Gene3D" id="3.40.600.10">
    <property type="entry name" value="DNA mismatch repair MutH/Restriction endonuclease, type II"/>
    <property type="match status" value="1"/>
</dbReference>
<evidence type="ECO:0000256" key="4">
    <source>
        <dbReference type="SAM" id="MobiDB-lite"/>
    </source>
</evidence>
<keyword evidence="7" id="KW-1185">Reference proteome</keyword>
<evidence type="ECO:0000256" key="1">
    <source>
        <dbReference type="ARBA" id="ARBA00022722"/>
    </source>
</evidence>
<protein>
    <submittedName>
        <fullName evidence="6">Restriction endonuclease NaeI</fullName>
    </submittedName>
</protein>
<dbReference type="GO" id="GO:0003677">
    <property type="term" value="F:DNA binding"/>
    <property type="evidence" value="ECO:0007669"/>
    <property type="project" value="InterPro"/>
</dbReference>
<keyword evidence="3" id="KW-0378">Hydrolase</keyword>
<evidence type="ECO:0000256" key="2">
    <source>
        <dbReference type="ARBA" id="ARBA00022759"/>
    </source>
</evidence>
<dbReference type="InterPro" id="IPR037057">
    <property type="entry name" value="DNA_rep_MutH/T2_RE_sf"/>
</dbReference>
<gene>
    <name evidence="6" type="ORF">FB475_0452</name>
</gene>
<dbReference type="Gene3D" id="1.10.10.10">
    <property type="entry name" value="Winged helix-like DNA-binding domain superfamily/Winged helix DNA-binding domain"/>
    <property type="match status" value="1"/>
</dbReference>
<dbReference type="EMBL" id="VFMM01000001">
    <property type="protein sequence ID" value="TQJ16358.1"/>
    <property type="molecule type" value="Genomic_DNA"/>
</dbReference>
<dbReference type="Pfam" id="PF09126">
    <property type="entry name" value="NaeI"/>
    <property type="match status" value="1"/>
</dbReference>
<proteinExistence type="predicted"/>
<dbReference type="Proteomes" id="UP000316298">
    <property type="component" value="Unassembled WGS sequence"/>
</dbReference>
<dbReference type="InterPro" id="IPR015210">
    <property type="entry name" value="NaeI"/>
</dbReference>
<dbReference type="InterPro" id="IPR011335">
    <property type="entry name" value="Restrct_endonuc-II-like"/>
</dbReference>
<feature type="domain" description="Type II restriction enzyme NaeI" evidence="5">
    <location>
        <begin position="14"/>
        <end position="301"/>
    </location>
</feature>
<dbReference type="AlphaFoldDB" id="A0A542ELY9"/>
<dbReference type="InterPro" id="IPR036388">
    <property type="entry name" value="WH-like_DNA-bd_sf"/>
</dbReference>
<sequence>MPFGELDPDPARDEVVAAFMAADPDGKRTARVIRSTFDQLYDGQHTGRYRWEQLYKTEKTHFGTLLEINLRRAFDDVIDDAGDSDLLDYQIRGHDVDCKYSQRPGGWMLPPECFDQLLLVATADDQRGTWSLGVVRAIDDNRNQGKNRDSKASLNVRGRSQIAWLHIESSLPPNILLGLDPATLQAVLSPKTGQGRVTELLRRVTQRSIGRNTIATLAQQDDYMARIRDNGHGARAVLRKEGYVIPGGDYEAHRSVARQLGVAPPGPGEVVSLRIVPVDHGEAWTTELDGRSWRLAKEGEACPEPAPKLPTTRRPRLD</sequence>
<accession>A0A542ELY9</accession>
<keyword evidence="1" id="KW-0540">Nuclease</keyword>
<evidence type="ECO:0000256" key="3">
    <source>
        <dbReference type="ARBA" id="ARBA00022801"/>
    </source>
</evidence>
<comment type="caution">
    <text evidence="6">The sequence shown here is derived from an EMBL/GenBank/DDBJ whole genome shotgun (WGS) entry which is preliminary data.</text>
</comment>
<feature type="region of interest" description="Disordered" evidence="4">
    <location>
        <begin position="296"/>
        <end position="318"/>
    </location>
</feature>
<evidence type="ECO:0000313" key="7">
    <source>
        <dbReference type="Proteomes" id="UP000316298"/>
    </source>
</evidence>
<keyword evidence="2 6" id="KW-0255">Endonuclease</keyword>
<dbReference type="CDD" id="cd22338">
    <property type="entry name" value="NaeI-like"/>
    <property type="match status" value="1"/>
</dbReference>
<name>A0A542ELY9_9ACTN</name>
<evidence type="ECO:0000313" key="6">
    <source>
        <dbReference type="EMBL" id="TQJ16358.1"/>
    </source>
</evidence>